<name>A0A8H6HAC2_9AGAR</name>
<feature type="region of interest" description="Disordered" evidence="1">
    <location>
        <begin position="350"/>
        <end position="473"/>
    </location>
</feature>
<reference evidence="2 3" key="1">
    <citation type="submission" date="2020-07" db="EMBL/GenBank/DDBJ databases">
        <title>Comparative genomics of pyrophilous fungi reveals a link between fire events and developmental genes.</title>
        <authorList>
            <consortium name="DOE Joint Genome Institute"/>
            <person name="Steindorff A.S."/>
            <person name="Carver A."/>
            <person name="Calhoun S."/>
            <person name="Stillman K."/>
            <person name="Liu H."/>
            <person name="Lipzen A."/>
            <person name="Pangilinan J."/>
            <person name="Labutti K."/>
            <person name="Bruns T.D."/>
            <person name="Grigoriev I.V."/>
        </authorList>
    </citation>
    <scope>NUCLEOTIDE SEQUENCE [LARGE SCALE GENOMIC DNA]</scope>
    <source>
        <strain evidence="2 3">CBS 144469</strain>
    </source>
</reference>
<protein>
    <submittedName>
        <fullName evidence="2">Uncharacterized protein</fullName>
    </submittedName>
</protein>
<feature type="compositionally biased region" description="Basic and acidic residues" evidence="1">
    <location>
        <begin position="534"/>
        <end position="543"/>
    </location>
</feature>
<evidence type="ECO:0000313" key="2">
    <source>
        <dbReference type="EMBL" id="KAF6743293.1"/>
    </source>
</evidence>
<dbReference type="AlphaFoldDB" id="A0A8H6HAC2"/>
<comment type="caution">
    <text evidence="2">The sequence shown here is derived from an EMBL/GenBank/DDBJ whole genome shotgun (WGS) entry which is preliminary data.</text>
</comment>
<dbReference type="Proteomes" id="UP000521943">
    <property type="component" value="Unassembled WGS sequence"/>
</dbReference>
<gene>
    <name evidence="2" type="ORF">DFP72DRAFT_858997</name>
</gene>
<accession>A0A8H6HAC2</accession>
<feature type="compositionally biased region" description="Basic and acidic residues" evidence="1">
    <location>
        <begin position="559"/>
        <end position="574"/>
    </location>
</feature>
<dbReference type="EMBL" id="JACGCI010000148">
    <property type="protein sequence ID" value="KAF6743293.1"/>
    <property type="molecule type" value="Genomic_DNA"/>
</dbReference>
<feature type="region of interest" description="Disordered" evidence="1">
    <location>
        <begin position="42"/>
        <end position="76"/>
    </location>
</feature>
<feature type="compositionally biased region" description="Polar residues" evidence="1">
    <location>
        <begin position="492"/>
        <end position="502"/>
    </location>
</feature>
<feature type="region of interest" description="Disordered" evidence="1">
    <location>
        <begin position="492"/>
        <end position="575"/>
    </location>
</feature>
<proteinExistence type="predicted"/>
<dbReference type="OrthoDB" id="2803783at2759"/>
<sequence length="730" mass="81916">MGPGPRWTSIPQEDYLQGLYPGFLEARAEKKLPAFWDTANGGFFAGWENPRKEAEDEYPKPKKPKKGEPEREREIMTDDALWVQTRKKQIKTWFTGRASKEKDSSEKVNLRMPAKTRRVPAAAQIFVQKYYDEEQWKANIDEKMQEGNLPGRNWVAVMNECGREAFKNADSATKEAVKREVEARRRVLDEKKLIQEELLEHVEGRTYTNAQRAEAVEMAPELMKQFVDQIGPRTGWSYCVVGGGPDPSHPEGGITTMAYHYRETAQGYTFSKVNPAMVQMMLTEFSAFCHLVTLSKTYPTQAYEERIFRSIAPSDEVVNTKEAITRAKGVPVVQTYPSRPVLTEEGEVDEDVVTVRKPKAPKGSKKKGKGKGKGKQQANMRVGGLVADSEEEGPSELEASQARPGPSRPDSEINTERGEQGIGADAMEAGRAGSPGASAGPRSITEPAGCHVNGAQPLGPPRPGPCLRQPGGILRRLSGRCCSSRWMETTIQRSPVPVQNGSDPDPTQGESAEDVNLGGGAPFVAKPPENEAEGASREGDLAGRPKRAREESDEASGEMGERRAPRQRREKEPDEWLSAARDYLECDLDDVEWRECVMAWFNFECDILDSTGQRLTHQKFRPEPLNKWLGTRPRRYQAVPEISDMPKFIDEWLTWWKELQPAPRKNYFDNDLPAPLQAKHDLLAIKKGGLSGLVTVLIGLKWWSPVRTTDKCWVMAVSDMKACFMHFRRR</sequence>
<evidence type="ECO:0000256" key="1">
    <source>
        <dbReference type="SAM" id="MobiDB-lite"/>
    </source>
</evidence>
<feature type="compositionally biased region" description="Basic and acidic residues" evidence="1">
    <location>
        <begin position="49"/>
        <end position="76"/>
    </location>
</feature>
<feature type="compositionally biased region" description="Basic and acidic residues" evidence="1">
    <location>
        <begin position="409"/>
        <end position="419"/>
    </location>
</feature>
<organism evidence="2 3">
    <name type="scientific">Ephemerocybe angulata</name>
    <dbReference type="NCBI Taxonomy" id="980116"/>
    <lineage>
        <taxon>Eukaryota</taxon>
        <taxon>Fungi</taxon>
        <taxon>Dikarya</taxon>
        <taxon>Basidiomycota</taxon>
        <taxon>Agaricomycotina</taxon>
        <taxon>Agaricomycetes</taxon>
        <taxon>Agaricomycetidae</taxon>
        <taxon>Agaricales</taxon>
        <taxon>Agaricineae</taxon>
        <taxon>Psathyrellaceae</taxon>
        <taxon>Ephemerocybe</taxon>
    </lineage>
</organism>
<keyword evidence="3" id="KW-1185">Reference proteome</keyword>
<feature type="compositionally biased region" description="Low complexity" evidence="1">
    <location>
        <begin position="429"/>
        <end position="443"/>
    </location>
</feature>
<feature type="compositionally biased region" description="Basic residues" evidence="1">
    <location>
        <begin position="356"/>
        <end position="374"/>
    </location>
</feature>
<evidence type="ECO:0000313" key="3">
    <source>
        <dbReference type="Proteomes" id="UP000521943"/>
    </source>
</evidence>